<keyword evidence="2" id="KW-1185">Reference proteome</keyword>
<proteinExistence type="predicted"/>
<dbReference type="Proteomes" id="UP001060215">
    <property type="component" value="Chromosome 5"/>
</dbReference>
<evidence type="ECO:0000313" key="1">
    <source>
        <dbReference type="EMBL" id="KAI8011333.1"/>
    </source>
</evidence>
<gene>
    <name evidence="1" type="ORF">LOK49_LG06G03469</name>
</gene>
<comment type="caution">
    <text evidence="1">The sequence shown here is derived from an EMBL/GenBank/DDBJ whole genome shotgun (WGS) entry which is preliminary data.</text>
</comment>
<evidence type="ECO:0000313" key="2">
    <source>
        <dbReference type="Proteomes" id="UP001060215"/>
    </source>
</evidence>
<sequence>MQIVKSLLKMNNLDKNAKNLDGRTALDIAIVNPGEAEREIKEALDHAGASKSRSLPEDYSFAEFFMSPQRIIESFTERWFYQGRELTMETQNAILVVAVLIATATFQAILLVQSPILADAELWGIIFRHITIVLIYYTSFPFIMCFYYFALFHGAINYRNWW</sequence>
<reference evidence="1 2" key="1">
    <citation type="journal article" date="2022" name="Plant J.">
        <title>Chromosome-level genome of Camellia lanceoleosa provides a valuable resource for understanding genome evolution and self-incompatibility.</title>
        <authorList>
            <person name="Gong W."/>
            <person name="Xiao S."/>
            <person name="Wang L."/>
            <person name="Liao Z."/>
            <person name="Chang Y."/>
            <person name="Mo W."/>
            <person name="Hu G."/>
            <person name="Li W."/>
            <person name="Zhao G."/>
            <person name="Zhu H."/>
            <person name="Hu X."/>
            <person name="Ji K."/>
            <person name="Xiang X."/>
            <person name="Song Q."/>
            <person name="Yuan D."/>
            <person name="Jin S."/>
            <person name="Zhang L."/>
        </authorList>
    </citation>
    <scope>NUCLEOTIDE SEQUENCE [LARGE SCALE GENOMIC DNA]</scope>
    <source>
        <strain evidence="1">SQ_2022a</strain>
    </source>
</reference>
<protein>
    <submittedName>
        <fullName evidence="1">Ankyrin repeat-containing protein BDA1</fullName>
    </submittedName>
</protein>
<accession>A0ACC0HEK3</accession>
<dbReference type="EMBL" id="CM045762">
    <property type="protein sequence ID" value="KAI8011333.1"/>
    <property type="molecule type" value="Genomic_DNA"/>
</dbReference>
<organism evidence="1 2">
    <name type="scientific">Camellia lanceoleosa</name>
    <dbReference type="NCBI Taxonomy" id="1840588"/>
    <lineage>
        <taxon>Eukaryota</taxon>
        <taxon>Viridiplantae</taxon>
        <taxon>Streptophyta</taxon>
        <taxon>Embryophyta</taxon>
        <taxon>Tracheophyta</taxon>
        <taxon>Spermatophyta</taxon>
        <taxon>Magnoliopsida</taxon>
        <taxon>eudicotyledons</taxon>
        <taxon>Gunneridae</taxon>
        <taxon>Pentapetalae</taxon>
        <taxon>asterids</taxon>
        <taxon>Ericales</taxon>
        <taxon>Theaceae</taxon>
        <taxon>Camellia</taxon>
    </lineage>
</organism>
<name>A0ACC0HEK3_9ERIC</name>